<dbReference type="Proteomes" id="UP000494256">
    <property type="component" value="Unassembled WGS sequence"/>
</dbReference>
<sequence>MKVSVLLILFATVYCVASVRSSRFSRPNWFPATGFTSLFVNENCNCEIFDKHFGEGWLNWLPEAMIQAERSFNGTDTGDTTTERGPGVSFDGDSCPTGRTRVGPNCLDVD</sequence>
<feature type="chain" id="PRO_5036273130" description="Secreted protein" evidence="2">
    <location>
        <begin position="22"/>
        <end position="110"/>
    </location>
</feature>
<evidence type="ECO:0008006" key="7">
    <source>
        <dbReference type="Google" id="ProtNLM"/>
    </source>
</evidence>
<protein>
    <recommendedName>
        <fullName evidence="7">Secreted protein</fullName>
    </recommendedName>
</protein>
<name>A0A8S1ASU6_ARCPL</name>
<evidence type="ECO:0000313" key="6">
    <source>
        <dbReference type="Proteomes" id="UP000494256"/>
    </source>
</evidence>
<proteinExistence type="predicted"/>
<evidence type="ECO:0000313" key="5">
    <source>
        <dbReference type="Proteomes" id="UP000494106"/>
    </source>
</evidence>
<dbReference type="EMBL" id="CADEBD010000334">
    <property type="protein sequence ID" value="CAB3246857.1"/>
    <property type="molecule type" value="Genomic_DNA"/>
</dbReference>
<gene>
    <name evidence="3" type="ORF">APLA_LOCUS11655</name>
    <name evidence="4" type="ORF">APLA_LOCUS13928</name>
</gene>
<dbReference type="EMBL" id="CADEBC010000561">
    <property type="protein sequence ID" value="CAB3253198.1"/>
    <property type="molecule type" value="Genomic_DNA"/>
</dbReference>
<dbReference type="OrthoDB" id="7289790at2759"/>
<comment type="caution">
    <text evidence="4">The sequence shown here is derived from an EMBL/GenBank/DDBJ whole genome shotgun (WGS) entry which is preliminary data.</text>
</comment>
<dbReference type="Proteomes" id="UP000494106">
    <property type="component" value="Unassembled WGS sequence"/>
</dbReference>
<organism evidence="4 5">
    <name type="scientific">Arctia plantaginis</name>
    <name type="common">Wood tiger moth</name>
    <name type="synonym">Phalaena plantaginis</name>
    <dbReference type="NCBI Taxonomy" id="874455"/>
    <lineage>
        <taxon>Eukaryota</taxon>
        <taxon>Metazoa</taxon>
        <taxon>Ecdysozoa</taxon>
        <taxon>Arthropoda</taxon>
        <taxon>Hexapoda</taxon>
        <taxon>Insecta</taxon>
        <taxon>Pterygota</taxon>
        <taxon>Neoptera</taxon>
        <taxon>Endopterygota</taxon>
        <taxon>Lepidoptera</taxon>
        <taxon>Glossata</taxon>
        <taxon>Ditrysia</taxon>
        <taxon>Noctuoidea</taxon>
        <taxon>Erebidae</taxon>
        <taxon>Arctiinae</taxon>
        <taxon>Arctia</taxon>
    </lineage>
</organism>
<feature type="signal peptide" evidence="2">
    <location>
        <begin position="1"/>
        <end position="21"/>
    </location>
</feature>
<feature type="region of interest" description="Disordered" evidence="1">
    <location>
        <begin position="72"/>
        <end position="110"/>
    </location>
</feature>
<keyword evidence="2" id="KW-0732">Signal</keyword>
<keyword evidence="5" id="KW-1185">Reference proteome</keyword>
<accession>A0A8S1ASU6</accession>
<evidence type="ECO:0000313" key="3">
    <source>
        <dbReference type="EMBL" id="CAB3246857.1"/>
    </source>
</evidence>
<dbReference type="AlphaFoldDB" id="A0A8S1ASU6"/>
<evidence type="ECO:0000256" key="2">
    <source>
        <dbReference type="SAM" id="SignalP"/>
    </source>
</evidence>
<evidence type="ECO:0000313" key="4">
    <source>
        <dbReference type="EMBL" id="CAB3253198.1"/>
    </source>
</evidence>
<reference evidence="5 6" key="1">
    <citation type="submission" date="2020-04" db="EMBL/GenBank/DDBJ databases">
        <authorList>
            <person name="Wallbank WR R."/>
            <person name="Pardo Diaz C."/>
            <person name="Kozak K."/>
            <person name="Martin S."/>
            <person name="Jiggins C."/>
            <person name="Moest M."/>
            <person name="Warren A I."/>
            <person name="Byers J.R.P. K."/>
            <person name="Montejo-Kovacevich G."/>
            <person name="Yen C E."/>
        </authorList>
    </citation>
    <scope>NUCLEOTIDE SEQUENCE [LARGE SCALE GENOMIC DNA]</scope>
</reference>
<evidence type="ECO:0000256" key="1">
    <source>
        <dbReference type="SAM" id="MobiDB-lite"/>
    </source>
</evidence>